<evidence type="ECO:0000313" key="2">
    <source>
        <dbReference type="EMBL" id="KAG9324263.1"/>
    </source>
</evidence>
<reference evidence="2" key="1">
    <citation type="submission" date="2021-07" db="EMBL/GenBank/DDBJ databases">
        <title>Draft genome of Mortierella alpina, strain LL118, isolated from an aspen leaf litter sample.</title>
        <authorList>
            <person name="Yang S."/>
            <person name="Vinatzer B.A."/>
        </authorList>
    </citation>
    <scope>NUCLEOTIDE SEQUENCE</scope>
    <source>
        <strain evidence="2">LL118</strain>
    </source>
</reference>
<dbReference type="PANTHER" id="PTHR34815">
    <property type="entry name" value="LYSINE ACETYLTRANSFERASE"/>
    <property type="match status" value="1"/>
</dbReference>
<dbReference type="PANTHER" id="PTHR34815:SF2">
    <property type="entry name" value="N-ACETYLTRANSFERASE DOMAIN-CONTAINING PROTEIN"/>
    <property type="match status" value="1"/>
</dbReference>
<dbReference type="AlphaFoldDB" id="A0A9P8CXE4"/>
<dbReference type="Gene3D" id="3.40.630.30">
    <property type="match status" value="1"/>
</dbReference>
<evidence type="ECO:0000313" key="3">
    <source>
        <dbReference type="Proteomes" id="UP000717515"/>
    </source>
</evidence>
<dbReference type="InterPro" id="IPR055100">
    <property type="entry name" value="GNAT_LYC1-like"/>
</dbReference>
<dbReference type="Proteomes" id="UP000717515">
    <property type="component" value="Unassembled WGS sequence"/>
</dbReference>
<dbReference type="InterPro" id="IPR016181">
    <property type="entry name" value="Acyl_CoA_acyltransferase"/>
</dbReference>
<feature type="domain" description="LYC1 C-terminal" evidence="1">
    <location>
        <begin position="189"/>
        <end position="374"/>
    </location>
</feature>
<dbReference type="Pfam" id="PF22998">
    <property type="entry name" value="GNAT_LYC1-like"/>
    <property type="match status" value="1"/>
</dbReference>
<organism evidence="2 3">
    <name type="scientific">Mortierella alpina</name>
    <name type="common">Oleaginous fungus</name>
    <name type="synonym">Mortierella renispora</name>
    <dbReference type="NCBI Taxonomy" id="64518"/>
    <lineage>
        <taxon>Eukaryota</taxon>
        <taxon>Fungi</taxon>
        <taxon>Fungi incertae sedis</taxon>
        <taxon>Mucoromycota</taxon>
        <taxon>Mortierellomycotina</taxon>
        <taxon>Mortierellomycetes</taxon>
        <taxon>Mortierellales</taxon>
        <taxon>Mortierellaceae</taxon>
        <taxon>Mortierella</taxon>
    </lineage>
</organism>
<gene>
    <name evidence="2" type="ORF">KVV02_008231</name>
</gene>
<accession>A0A9P8CXE4</accession>
<dbReference type="EMBL" id="JAIFTL010000072">
    <property type="protein sequence ID" value="KAG9324263.1"/>
    <property type="molecule type" value="Genomic_DNA"/>
</dbReference>
<protein>
    <recommendedName>
        <fullName evidence="1">LYC1 C-terminal domain-containing protein</fullName>
    </recommendedName>
</protein>
<dbReference type="SUPFAM" id="SSF55729">
    <property type="entry name" value="Acyl-CoA N-acyltransferases (Nat)"/>
    <property type="match status" value="1"/>
</dbReference>
<dbReference type="InterPro" id="IPR053013">
    <property type="entry name" value="LAT"/>
</dbReference>
<dbReference type="Pfam" id="PF13527">
    <property type="entry name" value="Acetyltransf_9"/>
    <property type="match status" value="1"/>
</dbReference>
<proteinExistence type="predicted"/>
<evidence type="ECO:0000259" key="1">
    <source>
        <dbReference type="Pfam" id="PF22998"/>
    </source>
</evidence>
<sequence>MARPVLMSERAPAPFALKDIHLIQAHSPETIQRTWANNKQEWGTTIDTDTYYTRERHLGTQGFASQGKLKFWILVPTTFNPEHPDLDLILAALETYDRPGMVATKEHGVKDVQVMSIASVFTPVQYRGHGYASHMMKLLWKDIEAMERVAFTTLYSDVGPEFYGRLGWKPMRSDELVIPTSHPVADAESIVLDSVTDKDLLGVIQRDVQLVRGSLQAHLDESSASSPSTVVVVVTPEPNCFQWMHARSKFAAQHMLKLDQHEITTLGAKDPCSDSFVLWMHHLLENKLYILRWRLDEKAGDATARALIGAAQREAQKWSLPTVVLWNPEQSLADLLGLDVKTRDKKSIPSLGLTSPAFKADNIEWILSEKYAWC</sequence>
<name>A0A9P8CXE4_MORAP</name>
<comment type="caution">
    <text evidence="2">The sequence shown here is derived from an EMBL/GenBank/DDBJ whole genome shotgun (WGS) entry which is preliminary data.</text>
</comment>